<name>A0AA37PFE7_9PEZI</name>
<dbReference type="AlphaFoldDB" id="A0AA37PFE7"/>
<feature type="compositionally biased region" description="Basic and acidic residues" evidence="1">
    <location>
        <begin position="57"/>
        <end position="78"/>
    </location>
</feature>
<keyword evidence="3" id="KW-1185">Reference proteome</keyword>
<dbReference type="EMBL" id="BQXU01000046">
    <property type="protein sequence ID" value="GKT51214.1"/>
    <property type="molecule type" value="Genomic_DNA"/>
</dbReference>
<dbReference type="Proteomes" id="UP001055115">
    <property type="component" value="Unassembled WGS sequence"/>
</dbReference>
<evidence type="ECO:0000313" key="3">
    <source>
        <dbReference type="Proteomes" id="UP001055115"/>
    </source>
</evidence>
<dbReference type="GeneID" id="73332197"/>
<organism evidence="2 3">
    <name type="scientific">Colletotrichum spaethianum</name>
    <dbReference type="NCBI Taxonomy" id="700344"/>
    <lineage>
        <taxon>Eukaryota</taxon>
        <taxon>Fungi</taxon>
        <taxon>Dikarya</taxon>
        <taxon>Ascomycota</taxon>
        <taxon>Pezizomycotina</taxon>
        <taxon>Sordariomycetes</taxon>
        <taxon>Hypocreomycetidae</taxon>
        <taxon>Glomerellales</taxon>
        <taxon>Glomerellaceae</taxon>
        <taxon>Colletotrichum</taxon>
        <taxon>Colletotrichum spaethianum species complex</taxon>
    </lineage>
</organism>
<evidence type="ECO:0000256" key="1">
    <source>
        <dbReference type="SAM" id="MobiDB-lite"/>
    </source>
</evidence>
<protein>
    <submittedName>
        <fullName evidence="2">Uncharacterized protein</fullName>
    </submittedName>
</protein>
<evidence type="ECO:0000313" key="2">
    <source>
        <dbReference type="EMBL" id="GKT51214.1"/>
    </source>
</evidence>
<feature type="region of interest" description="Disordered" evidence="1">
    <location>
        <begin position="53"/>
        <end position="85"/>
    </location>
</feature>
<proteinExistence type="predicted"/>
<reference evidence="2 3" key="1">
    <citation type="submission" date="2022-03" db="EMBL/GenBank/DDBJ databases">
        <title>Genome data of Colletotrichum spp.</title>
        <authorList>
            <person name="Utami Y.D."/>
            <person name="Hiruma K."/>
        </authorList>
    </citation>
    <scope>NUCLEOTIDE SEQUENCE [LARGE SCALE GENOMIC DNA]</scope>
    <source>
        <strain evidence="2 3">MAFF 239500</strain>
    </source>
</reference>
<gene>
    <name evidence="2" type="ORF">ColSpa_11395</name>
</gene>
<sequence length="85" mass="9078">MDRNVVDETKDTYGTAAADRNVGETIDSTKHHHKGGISGRVDDILNKALGFGGASEAAERQSGEATERGFREEGDQHHLAASKQA</sequence>
<comment type="caution">
    <text evidence="2">The sequence shown here is derived from an EMBL/GenBank/DDBJ whole genome shotgun (WGS) entry which is preliminary data.</text>
</comment>
<accession>A0AA37PFE7</accession>
<dbReference type="RefSeq" id="XP_049133564.1">
    <property type="nucleotide sequence ID" value="XM_049277607.1"/>
</dbReference>